<keyword evidence="1" id="KW-0812">Transmembrane</keyword>
<comment type="caution">
    <text evidence="2">The sequence shown here is derived from an EMBL/GenBank/DDBJ whole genome shotgun (WGS) entry which is preliminary data.</text>
</comment>
<evidence type="ECO:0000256" key="1">
    <source>
        <dbReference type="SAM" id="Phobius"/>
    </source>
</evidence>
<feature type="transmembrane region" description="Helical" evidence="1">
    <location>
        <begin position="46"/>
        <end position="64"/>
    </location>
</feature>
<evidence type="ECO:0000313" key="3">
    <source>
        <dbReference type="Proteomes" id="UP001500433"/>
    </source>
</evidence>
<feature type="transmembrane region" description="Helical" evidence="1">
    <location>
        <begin position="21"/>
        <end position="40"/>
    </location>
</feature>
<feature type="transmembrane region" description="Helical" evidence="1">
    <location>
        <begin position="220"/>
        <end position="241"/>
    </location>
</feature>
<feature type="transmembrane region" description="Helical" evidence="1">
    <location>
        <begin position="102"/>
        <end position="123"/>
    </location>
</feature>
<feature type="transmembrane region" description="Helical" evidence="1">
    <location>
        <begin position="71"/>
        <end position="90"/>
    </location>
</feature>
<dbReference type="RefSeq" id="WP_345272176.1">
    <property type="nucleotide sequence ID" value="NZ_BAABJH010000001.1"/>
</dbReference>
<dbReference type="EMBL" id="BAABJH010000001">
    <property type="protein sequence ID" value="GAA4884024.1"/>
    <property type="molecule type" value="Genomic_DNA"/>
</dbReference>
<evidence type="ECO:0000313" key="2">
    <source>
        <dbReference type="EMBL" id="GAA4884024.1"/>
    </source>
</evidence>
<proteinExistence type="predicted"/>
<accession>A0ABP9EV42</accession>
<keyword evidence="1" id="KW-0472">Membrane</keyword>
<protein>
    <submittedName>
        <fullName evidence="2">Uncharacterized protein</fullName>
    </submittedName>
</protein>
<dbReference type="Proteomes" id="UP001500433">
    <property type="component" value="Unassembled WGS sequence"/>
</dbReference>
<reference evidence="3" key="1">
    <citation type="journal article" date="2019" name="Int. J. Syst. Evol. Microbiol.">
        <title>The Global Catalogue of Microorganisms (GCM) 10K type strain sequencing project: providing services to taxonomists for standard genome sequencing and annotation.</title>
        <authorList>
            <consortium name="The Broad Institute Genomics Platform"/>
            <consortium name="The Broad Institute Genome Sequencing Center for Infectious Disease"/>
            <person name="Wu L."/>
            <person name="Ma J."/>
        </authorList>
    </citation>
    <scope>NUCLEOTIDE SEQUENCE [LARGE SCALE GENOMIC DNA]</scope>
    <source>
        <strain evidence="3">JCM 18274</strain>
    </source>
</reference>
<gene>
    <name evidence="2" type="ORF">GCM10023311_02940</name>
</gene>
<feature type="transmembrane region" description="Helical" evidence="1">
    <location>
        <begin position="184"/>
        <end position="208"/>
    </location>
</feature>
<sequence>MKTENLPLVKIPNKLKNSLKLIFIYLFFRLIKLITLAIFSEKSLDPDSITRYVLEVILIGVLIFKIKKRKIWAKLMLLVIFVLNALSLFYSFITEVLWRDTLFISPITAILLIIVIIILNLLFNKSSNQWFNNSEKNQVSKEGKSIRKASKKKYTLLISILLSTFGFILGFIHENNLGTGTGGVEILFLLFISLILALVIIVLIFLLFRGKKKENQNLIDVSKISLCIISIPISFIIGFFISKIF</sequence>
<organism evidence="2 3">
    <name type="scientific">Flaviramulus aquimarinus</name>
    <dbReference type="NCBI Taxonomy" id="1170456"/>
    <lineage>
        <taxon>Bacteria</taxon>
        <taxon>Pseudomonadati</taxon>
        <taxon>Bacteroidota</taxon>
        <taxon>Flavobacteriia</taxon>
        <taxon>Flavobacteriales</taxon>
        <taxon>Flavobacteriaceae</taxon>
        <taxon>Flaviramulus</taxon>
    </lineage>
</organism>
<feature type="transmembrane region" description="Helical" evidence="1">
    <location>
        <begin position="154"/>
        <end position="172"/>
    </location>
</feature>
<keyword evidence="1" id="KW-1133">Transmembrane helix</keyword>
<keyword evidence="3" id="KW-1185">Reference proteome</keyword>
<name>A0ABP9EV42_9FLAO</name>